<dbReference type="KEGG" id="sper:EW093_16590"/>
<evidence type="ECO:0000313" key="7">
    <source>
        <dbReference type="EMBL" id="QEN06237.1"/>
    </source>
</evidence>
<dbReference type="AlphaFoldDB" id="A0A5C1QFP2"/>
<comment type="caution">
    <text evidence="5">Lacks conserved residue(s) required for the propagation of feature annotation.</text>
</comment>
<dbReference type="Gene3D" id="2.70.40.10">
    <property type="match status" value="1"/>
</dbReference>
<reference evidence="7 8" key="1">
    <citation type="submission" date="2019-02" db="EMBL/GenBank/DDBJ databases">
        <authorList>
            <person name="Fomenkov A."/>
            <person name="Dubinina G."/>
            <person name="Grabovich M."/>
            <person name="Vincze T."/>
            <person name="Roberts R.J."/>
        </authorList>
    </citation>
    <scope>NUCLEOTIDE SEQUENCE [LARGE SCALE GENOMIC DNA]</scope>
    <source>
        <strain evidence="7 8">P</strain>
    </source>
</reference>
<dbReference type="GO" id="GO:0046081">
    <property type="term" value="P:dUTP catabolic process"/>
    <property type="evidence" value="ECO:0007669"/>
    <property type="project" value="InterPro"/>
</dbReference>
<dbReference type="GO" id="GO:0006226">
    <property type="term" value="P:dUMP biosynthetic process"/>
    <property type="evidence" value="ECO:0007669"/>
    <property type="project" value="UniProtKB-UniRule"/>
</dbReference>
<feature type="binding site" evidence="5">
    <location>
        <begin position="62"/>
        <end position="64"/>
    </location>
    <ligand>
        <name>substrate</name>
    </ligand>
</feature>
<dbReference type="OrthoDB" id="9809956at2"/>
<protein>
    <recommendedName>
        <fullName evidence="5">Deoxyuridine 5'-triphosphate nucleotidohydrolase</fullName>
        <shortName evidence="5">dUTPase</shortName>
        <ecNumber evidence="5">3.6.1.23</ecNumber>
    </recommendedName>
    <alternativeName>
        <fullName evidence="5">dUTP pyrophosphatase</fullName>
    </alternativeName>
</protein>
<evidence type="ECO:0000313" key="8">
    <source>
        <dbReference type="Proteomes" id="UP000323824"/>
    </source>
</evidence>
<accession>A0A5C1QFP2</accession>
<comment type="cofactor">
    <cofactor evidence="5">
        <name>Mg(2+)</name>
        <dbReference type="ChEBI" id="CHEBI:18420"/>
    </cofactor>
</comment>
<dbReference type="GO" id="GO:0000287">
    <property type="term" value="F:magnesium ion binding"/>
    <property type="evidence" value="ECO:0007669"/>
    <property type="project" value="UniProtKB-UniRule"/>
</dbReference>
<dbReference type="HAMAP" id="MF_00116">
    <property type="entry name" value="dUTPase_bact"/>
    <property type="match status" value="1"/>
</dbReference>
<dbReference type="InterPro" id="IPR033704">
    <property type="entry name" value="dUTPase_trimeric"/>
</dbReference>
<dbReference type="InterPro" id="IPR036157">
    <property type="entry name" value="dUTPase-like_sf"/>
</dbReference>
<evidence type="ECO:0000256" key="1">
    <source>
        <dbReference type="ARBA" id="ARBA00006581"/>
    </source>
</evidence>
<keyword evidence="3 5" id="KW-0546">Nucleotide metabolism</keyword>
<dbReference type="SUPFAM" id="SSF51283">
    <property type="entry name" value="dUTPase-like"/>
    <property type="match status" value="1"/>
</dbReference>
<dbReference type="EC" id="3.6.1.23" evidence="5"/>
<keyword evidence="2 5" id="KW-0378">Hydrolase</keyword>
<organism evidence="7 8">
    <name type="scientific">Thiospirochaeta perfilievii</name>
    <dbReference type="NCBI Taxonomy" id="252967"/>
    <lineage>
        <taxon>Bacteria</taxon>
        <taxon>Pseudomonadati</taxon>
        <taxon>Spirochaetota</taxon>
        <taxon>Spirochaetia</taxon>
        <taxon>Spirochaetales</taxon>
        <taxon>Spirochaetaceae</taxon>
        <taxon>Thiospirochaeta</taxon>
    </lineage>
</organism>
<feature type="binding site" evidence="5">
    <location>
        <begin position="79"/>
        <end position="81"/>
    </location>
    <ligand>
        <name>substrate</name>
    </ligand>
</feature>
<dbReference type="InterPro" id="IPR029054">
    <property type="entry name" value="dUTPase-like"/>
</dbReference>
<keyword evidence="5" id="KW-0479">Metal-binding</keyword>
<keyword evidence="5" id="KW-0460">Magnesium</keyword>
<dbReference type="GO" id="GO:0004170">
    <property type="term" value="F:dUTP diphosphatase activity"/>
    <property type="evidence" value="ECO:0007669"/>
    <property type="project" value="UniProtKB-UniRule"/>
</dbReference>
<dbReference type="UniPathway" id="UPA00610">
    <property type="reaction ID" value="UER00666"/>
</dbReference>
<dbReference type="NCBIfam" id="TIGR00576">
    <property type="entry name" value="dut"/>
    <property type="match status" value="1"/>
</dbReference>
<feature type="binding site" evidence="5">
    <location>
        <position position="75"/>
    </location>
    <ligand>
        <name>substrate</name>
    </ligand>
</feature>
<gene>
    <name evidence="5" type="primary">dut</name>
    <name evidence="7" type="ORF">EW093_16590</name>
</gene>
<dbReference type="PANTHER" id="PTHR11241">
    <property type="entry name" value="DEOXYURIDINE 5'-TRIPHOSPHATE NUCLEOTIDOHYDROLASE"/>
    <property type="match status" value="1"/>
</dbReference>
<dbReference type="PANTHER" id="PTHR11241:SF0">
    <property type="entry name" value="DEOXYURIDINE 5'-TRIPHOSPHATE NUCLEOTIDOHYDROLASE"/>
    <property type="match status" value="1"/>
</dbReference>
<evidence type="ECO:0000256" key="3">
    <source>
        <dbReference type="ARBA" id="ARBA00023080"/>
    </source>
</evidence>
<evidence type="ECO:0000256" key="2">
    <source>
        <dbReference type="ARBA" id="ARBA00022801"/>
    </source>
</evidence>
<feature type="domain" description="dUTPase-like" evidence="6">
    <location>
        <begin position="12"/>
        <end position="141"/>
    </location>
</feature>
<comment type="pathway">
    <text evidence="5">Pyrimidine metabolism; dUMP biosynthesis; dUMP from dCTP (dUTP route): step 2/2.</text>
</comment>
<keyword evidence="8" id="KW-1185">Reference proteome</keyword>
<evidence type="ECO:0000256" key="4">
    <source>
        <dbReference type="ARBA" id="ARBA00047686"/>
    </source>
</evidence>
<name>A0A5C1QFP2_9SPIO</name>
<dbReference type="EMBL" id="CP035807">
    <property type="protein sequence ID" value="QEN06237.1"/>
    <property type="molecule type" value="Genomic_DNA"/>
</dbReference>
<comment type="similarity">
    <text evidence="1 5">Belongs to the dUTPase family.</text>
</comment>
<evidence type="ECO:0000256" key="5">
    <source>
        <dbReference type="HAMAP-Rule" id="MF_00116"/>
    </source>
</evidence>
<comment type="catalytic activity">
    <reaction evidence="4 5">
        <text>dUTP + H2O = dUMP + diphosphate + H(+)</text>
        <dbReference type="Rhea" id="RHEA:10248"/>
        <dbReference type="ChEBI" id="CHEBI:15377"/>
        <dbReference type="ChEBI" id="CHEBI:15378"/>
        <dbReference type="ChEBI" id="CHEBI:33019"/>
        <dbReference type="ChEBI" id="CHEBI:61555"/>
        <dbReference type="ChEBI" id="CHEBI:246422"/>
        <dbReference type="EC" id="3.6.1.23"/>
    </reaction>
</comment>
<dbReference type="RefSeq" id="WP_149569470.1">
    <property type="nucleotide sequence ID" value="NZ_CP035807.1"/>
</dbReference>
<dbReference type="NCBIfam" id="NF001862">
    <property type="entry name" value="PRK00601.1"/>
    <property type="match status" value="1"/>
</dbReference>
<proteinExistence type="inferred from homology"/>
<dbReference type="CDD" id="cd07557">
    <property type="entry name" value="trimeric_dUTPase"/>
    <property type="match status" value="1"/>
</dbReference>
<dbReference type="Proteomes" id="UP000323824">
    <property type="component" value="Chromosome"/>
</dbReference>
<comment type="function">
    <text evidence="5">This enzyme is involved in nucleotide metabolism: it produces dUMP, the immediate precursor of thymidine nucleotides and it decreases the intracellular concentration of dUTP so that uracil cannot be incorporated into DNA.</text>
</comment>
<reference evidence="7 8" key="2">
    <citation type="submission" date="2019-09" db="EMBL/GenBank/DDBJ databases">
        <title>Complete Genome Sequence and Methylome Analysis of free living Spirochaetas.</title>
        <authorList>
            <person name="Leshcheva N."/>
            <person name="Mikheeva N."/>
        </authorList>
    </citation>
    <scope>NUCLEOTIDE SEQUENCE [LARGE SCALE GENOMIC DNA]</scope>
    <source>
        <strain evidence="7 8">P</strain>
    </source>
</reference>
<dbReference type="InterPro" id="IPR008181">
    <property type="entry name" value="dUTPase"/>
</dbReference>
<evidence type="ECO:0000259" key="6">
    <source>
        <dbReference type="Pfam" id="PF00692"/>
    </source>
</evidence>
<dbReference type="Pfam" id="PF00692">
    <property type="entry name" value="dUTPase"/>
    <property type="match status" value="1"/>
</dbReference>
<sequence>MKTIDIKYSTNTPKYHSEEAAGADIQAFIDKDIVIKPLERSIIPTGIYLEIPKGYEAQVRPRSGLAAKYGVTVLNTPGTIDSDYRGEIKVILINLGQNDFIVSNLDRIAQLVIAPVIKANFQKDIKLNQTTRGEGGFGSTGL</sequence>